<evidence type="ECO:0000313" key="1">
    <source>
        <dbReference type="EMBL" id="CAG9117634.1"/>
    </source>
</evidence>
<dbReference type="EMBL" id="CAJHNJ030000020">
    <property type="protein sequence ID" value="CAG9117634.1"/>
    <property type="molecule type" value="Genomic_DNA"/>
</dbReference>
<comment type="caution">
    <text evidence="1">The sequence shown here is derived from an EMBL/GenBank/DDBJ whole genome shotgun (WGS) entry which is preliminary data.</text>
</comment>
<dbReference type="AlphaFoldDB" id="A0A8S4EPF3"/>
<name>A0A8S4EPF3_PLUXY</name>
<evidence type="ECO:0000313" key="2">
    <source>
        <dbReference type="Proteomes" id="UP000653454"/>
    </source>
</evidence>
<reference evidence="1" key="1">
    <citation type="submission" date="2020-11" db="EMBL/GenBank/DDBJ databases">
        <authorList>
            <person name="Whiteford S."/>
        </authorList>
    </citation>
    <scope>NUCLEOTIDE SEQUENCE</scope>
</reference>
<organism evidence="1 2">
    <name type="scientific">Plutella xylostella</name>
    <name type="common">Diamondback moth</name>
    <name type="synonym">Plutella maculipennis</name>
    <dbReference type="NCBI Taxonomy" id="51655"/>
    <lineage>
        <taxon>Eukaryota</taxon>
        <taxon>Metazoa</taxon>
        <taxon>Ecdysozoa</taxon>
        <taxon>Arthropoda</taxon>
        <taxon>Hexapoda</taxon>
        <taxon>Insecta</taxon>
        <taxon>Pterygota</taxon>
        <taxon>Neoptera</taxon>
        <taxon>Endopterygota</taxon>
        <taxon>Lepidoptera</taxon>
        <taxon>Glossata</taxon>
        <taxon>Ditrysia</taxon>
        <taxon>Yponomeutoidea</taxon>
        <taxon>Plutellidae</taxon>
        <taxon>Plutella</taxon>
    </lineage>
</organism>
<dbReference type="Proteomes" id="UP000653454">
    <property type="component" value="Unassembled WGS sequence"/>
</dbReference>
<sequence length="186" mass="20099">MAGGLVHAQYQPGYSDVTRQANDQKVVSTLRSHRLRYHPDKMAGGLVHAQYQPGHSDVTRQANDTHKDAAVSRIHPALQPDKMAGGLVHAQYQPGYSDVTRQANDGNLKGDVNGGNLISKVEIGETIIEYMPRHYLRIITTANMASLELGMFYAFRRAPAAAAAASAPPGIDCDGLGVIRGRRDPA</sequence>
<proteinExistence type="predicted"/>
<accession>A0A8S4EPF3</accession>
<keyword evidence="2" id="KW-1185">Reference proteome</keyword>
<gene>
    <name evidence="1" type="ORF">PLXY2_LOCUS6311</name>
</gene>
<protein>
    <submittedName>
        <fullName evidence="1">(diamondback moth) hypothetical protein</fullName>
    </submittedName>
</protein>